<evidence type="ECO:0000256" key="7">
    <source>
        <dbReference type="ARBA" id="ARBA00022833"/>
    </source>
</evidence>
<evidence type="ECO:0000313" key="20">
    <source>
        <dbReference type="Ensembl" id="ENSCMIP00000043498.1"/>
    </source>
</evidence>
<keyword evidence="9 18" id="KW-1133">Transmembrane helix</keyword>
<evidence type="ECO:0000256" key="16">
    <source>
        <dbReference type="ARBA" id="ARBA00093232"/>
    </source>
</evidence>
<keyword evidence="13" id="KW-0325">Glycoprotein</keyword>
<dbReference type="Gene3D" id="2.70.98.30">
    <property type="entry name" value="Golgi alpha-mannosidase II, domain 4"/>
    <property type="match status" value="1"/>
</dbReference>
<dbReference type="SUPFAM" id="SSF88688">
    <property type="entry name" value="Families 57/38 glycoside transferase middle domain"/>
    <property type="match status" value="1"/>
</dbReference>
<protein>
    <recommendedName>
        <fullName evidence="17">Alpha-mannosidase</fullName>
        <ecNumber evidence="17">3.2.1.-</ecNumber>
    </recommendedName>
</protein>
<keyword evidence="8" id="KW-0735">Signal-anchor</keyword>
<dbReference type="InterPro" id="IPR011013">
    <property type="entry name" value="Gal_mutarotase_sf_dom"/>
</dbReference>
<dbReference type="GO" id="GO:0004572">
    <property type="term" value="F:mannosyl-oligosaccharide 1,3-1,6-alpha-mannosidase activity"/>
    <property type="evidence" value="ECO:0007669"/>
    <property type="project" value="UniProtKB-EC"/>
</dbReference>
<dbReference type="OMA" id="NTDILCH"/>
<evidence type="ECO:0000256" key="10">
    <source>
        <dbReference type="ARBA" id="ARBA00023034"/>
    </source>
</evidence>
<dbReference type="AlphaFoldDB" id="A0A4W3JZ50"/>
<dbReference type="InterPro" id="IPR050843">
    <property type="entry name" value="Glycosyl_Hydrlase_38"/>
</dbReference>
<dbReference type="EC" id="3.2.1.-" evidence="17"/>
<dbReference type="FunFam" id="2.60.40.1180:FF:000009">
    <property type="entry name" value="Alpha-mannosidase"/>
    <property type="match status" value="1"/>
</dbReference>
<evidence type="ECO:0000256" key="17">
    <source>
        <dbReference type="RuleBase" id="RU361199"/>
    </source>
</evidence>
<dbReference type="GO" id="GO:0000139">
    <property type="term" value="C:Golgi membrane"/>
    <property type="evidence" value="ECO:0007669"/>
    <property type="project" value="UniProtKB-SubCell"/>
</dbReference>
<evidence type="ECO:0000256" key="4">
    <source>
        <dbReference type="ARBA" id="ARBA00022692"/>
    </source>
</evidence>
<evidence type="ECO:0000256" key="5">
    <source>
        <dbReference type="ARBA" id="ARBA00022723"/>
    </source>
</evidence>
<evidence type="ECO:0000313" key="21">
    <source>
        <dbReference type="Proteomes" id="UP000314986"/>
    </source>
</evidence>
<dbReference type="InterPro" id="IPR011330">
    <property type="entry name" value="Glyco_hydro/deAcase_b/a-brl"/>
</dbReference>
<name>A0A4W3JZ50_CALMI</name>
<organism evidence="20 21">
    <name type="scientific">Callorhinchus milii</name>
    <name type="common">Ghost shark</name>
    <dbReference type="NCBI Taxonomy" id="7868"/>
    <lineage>
        <taxon>Eukaryota</taxon>
        <taxon>Metazoa</taxon>
        <taxon>Chordata</taxon>
        <taxon>Craniata</taxon>
        <taxon>Vertebrata</taxon>
        <taxon>Chondrichthyes</taxon>
        <taxon>Holocephali</taxon>
        <taxon>Chimaeriformes</taxon>
        <taxon>Callorhinchidae</taxon>
        <taxon>Callorhinchus</taxon>
    </lineage>
</organism>
<dbReference type="InParanoid" id="A0A4W3JZ50"/>
<evidence type="ECO:0000256" key="14">
    <source>
        <dbReference type="ARBA" id="ARBA00023295"/>
    </source>
</evidence>
<dbReference type="Gene3D" id="2.60.40.1180">
    <property type="entry name" value="Golgi alpha-mannosidase II"/>
    <property type="match status" value="1"/>
</dbReference>
<dbReference type="GO" id="GO:0030246">
    <property type="term" value="F:carbohydrate binding"/>
    <property type="evidence" value="ECO:0007669"/>
    <property type="project" value="InterPro"/>
</dbReference>
<comment type="subcellular location">
    <subcellularLocation>
        <location evidence="1">Golgi apparatus membrane</location>
        <topology evidence="1">Single-pass type II membrane protein</topology>
    </subcellularLocation>
</comment>
<keyword evidence="4 18" id="KW-0812">Transmembrane</keyword>
<keyword evidence="21" id="KW-1185">Reference proteome</keyword>
<dbReference type="Proteomes" id="UP000314986">
    <property type="component" value="Unassembled WGS sequence"/>
</dbReference>
<keyword evidence="7 17" id="KW-0862">Zinc</keyword>
<keyword evidence="11 18" id="KW-0472">Membrane</keyword>
<dbReference type="SMART" id="SM00872">
    <property type="entry name" value="Alpha-mann_mid"/>
    <property type="match status" value="1"/>
</dbReference>
<dbReference type="Pfam" id="PF07748">
    <property type="entry name" value="Glyco_hydro_38C"/>
    <property type="match status" value="1"/>
</dbReference>
<dbReference type="Pfam" id="PF01074">
    <property type="entry name" value="Glyco_hydro_38N"/>
    <property type="match status" value="1"/>
</dbReference>
<reference evidence="21" key="3">
    <citation type="journal article" date="2014" name="Nature">
        <title>Elephant shark genome provides unique insights into gnathostome evolution.</title>
        <authorList>
            <consortium name="International Elephant Shark Genome Sequencing Consortium"/>
            <person name="Venkatesh B."/>
            <person name="Lee A.P."/>
            <person name="Ravi V."/>
            <person name="Maurya A.K."/>
            <person name="Lian M.M."/>
            <person name="Swann J.B."/>
            <person name="Ohta Y."/>
            <person name="Flajnik M.F."/>
            <person name="Sutoh Y."/>
            <person name="Kasahara M."/>
            <person name="Hoon S."/>
            <person name="Gangu V."/>
            <person name="Roy S.W."/>
            <person name="Irimia M."/>
            <person name="Korzh V."/>
            <person name="Kondrychyn I."/>
            <person name="Lim Z.W."/>
            <person name="Tay B.H."/>
            <person name="Tohari S."/>
            <person name="Kong K.W."/>
            <person name="Ho S."/>
            <person name="Lorente-Galdos B."/>
            <person name="Quilez J."/>
            <person name="Marques-Bonet T."/>
            <person name="Raney B.J."/>
            <person name="Ingham P.W."/>
            <person name="Tay A."/>
            <person name="Hillier L.W."/>
            <person name="Minx P."/>
            <person name="Boehm T."/>
            <person name="Wilson R.K."/>
            <person name="Brenner S."/>
            <person name="Warren W.C."/>
        </authorList>
    </citation>
    <scope>NUCLEOTIDE SEQUENCE [LARGE SCALE GENOMIC DNA]</scope>
</reference>
<dbReference type="FunFam" id="2.70.98.30:FF:000002">
    <property type="entry name" value="Alpha-mannosidase"/>
    <property type="match status" value="1"/>
</dbReference>
<dbReference type="SUPFAM" id="SSF88713">
    <property type="entry name" value="Glycoside hydrolase/deacetylase"/>
    <property type="match status" value="1"/>
</dbReference>
<comment type="similarity">
    <text evidence="3 17">Belongs to the glycosyl hydrolase 38 family.</text>
</comment>
<dbReference type="FunFam" id="3.20.110.10:FF:000003">
    <property type="entry name" value="Alpha-mannosidase"/>
    <property type="match status" value="1"/>
</dbReference>
<dbReference type="GO" id="GO:0006491">
    <property type="term" value="P:N-glycan processing"/>
    <property type="evidence" value="ECO:0007669"/>
    <property type="project" value="TreeGrafter"/>
</dbReference>
<keyword evidence="10" id="KW-0333">Golgi apparatus</keyword>
<dbReference type="InterPro" id="IPR013780">
    <property type="entry name" value="Glyco_hydro_b"/>
</dbReference>
<accession>A0A4W3JZ50</accession>
<sequence length="1159" mass="132596">MKLSKQFTVFGSAIFCVVIFSLYLMLDHVQFDHPKATRKGGGGLFPKGQLLILHEKIDHLERLLAENNEIISNIRDSVINLSESVKDGRGSPEATNVSKDSFADLFERSSLVIPIEADDCQFASKSFTKASNLQMLDVYSILPFDNPDGGVWKQGFDISYDEHEWDNGPLQVFVVPHSHNDPGWLKTFDDYYRDQTQHILNNMVVKLQEDIRRRFMWTEISYFSKWWDSIDSQKKDAVKRLCQLGQFEITTGGWVMPDEASTHYFAMIDQLLEGHQWLERNLGVKPRAGWAIDPFGHTSTMAYILKKTGFSNMLIQRVHYSVKKYFATQRKLEFFWRQNWDQNGSTDILCHMMPFYSYDVPHTCGPDPKICCQFDFKRLPGGRIHCPWRIPPVAIHDDNIQERAQLLLDQYRKKSKLFSTKVVLVPLGDDFRYDKSSEWDQQFLNYQKLFDYMNSHPELHVKAQFGTLSDYFDALNKAAGSSMSPSPFPIVSGDFFTYADRDDHYWSGYFTSRPFYKRLDRVLESHLRAAEILYSLALVGVQKSNKMTIFPSSENYKLLVEARRNLGLFQHHDGITGTSKEWVVVDYGTRLFHSIMNLKRVIIDAAHFLILKDKENYKHTSSTPFLQMDDNQDTQDALPKKTIIGLNSLPRFLVMYNPTDQDRTSVVTVYVNSYKVRVQTASGQHVTSQVSAVWDTPTTVSKDAFQVSFLAQVPALGLGLYQLVEAQDIKTVLADYTVCLNGREDVTVSTDSAFILNVLKSSTDDLIIENSNMKAWFSGTKGFIQKIKTKDDDKEHQINIQFMWYGTTSNRDKSGAYLFLPDGEAKPYFSSKPPILRITRGPIFSEIVCIYEHFTHSVRLNNVQGIDGLSMEVSNIVDITREQNREMVMRLVTDINSQNQFYTDLNDFQIQPRQTLSKLPLQANFYPLTTTAYIQDNGFRLTLHSAQSLGVASLKSGQLEIIMDRRLMQDDNRGLGQGLQDNKVTANLFRLLLERKIGCFNPQVHCEESKTVVNYQSLLSHITSSYLNHPIIPMPVNMNDDGIPPLSDFFSPLTSSMPCDMHLLNLRTIGGTEEGIPSDETALIIHRKGFDCRFSNKNTGLLCSTTRGKIPVFKLFKNVKIQSLIPSSLTLMHTLPEPSNTSEIHLNPMEISTFRIRLR</sequence>
<keyword evidence="5 17" id="KW-0479">Metal-binding</keyword>
<evidence type="ECO:0000256" key="6">
    <source>
        <dbReference type="ARBA" id="ARBA00022801"/>
    </source>
</evidence>
<evidence type="ECO:0000256" key="12">
    <source>
        <dbReference type="ARBA" id="ARBA00023157"/>
    </source>
</evidence>
<dbReference type="Ensembl" id="ENSCMIT00000044120.1">
    <property type="protein sequence ID" value="ENSCMIP00000043498.1"/>
    <property type="gene ID" value="ENSCMIG00000017994.1"/>
</dbReference>
<reference evidence="21" key="2">
    <citation type="journal article" date="2007" name="PLoS Biol.">
        <title>Survey sequencing and comparative analysis of the elephant shark (Callorhinchus milii) genome.</title>
        <authorList>
            <person name="Venkatesh B."/>
            <person name="Kirkness E.F."/>
            <person name="Loh Y.H."/>
            <person name="Halpern A.L."/>
            <person name="Lee A.P."/>
            <person name="Johnson J."/>
            <person name="Dandona N."/>
            <person name="Viswanathan L.D."/>
            <person name="Tay A."/>
            <person name="Venter J.C."/>
            <person name="Strausberg R.L."/>
            <person name="Brenner S."/>
        </authorList>
    </citation>
    <scope>NUCLEOTIDE SEQUENCE [LARGE SCALE GENOMIC DNA]</scope>
</reference>
<feature type="domain" description="Glycoside hydrolase family 38 central" evidence="19">
    <location>
        <begin position="504"/>
        <end position="591"/>
    </location>
</feature>
<dbReference type="InterPro" id="IPR015341">
    <property type="entry name" value="Glyco_hydro_38_cen"/>
</dbReference>
<reference evidence="21" key="1">
    <citation type="journal article" date="2006" name="Science">
        <title>Ancient noncoding elements conserved in the human genome.</title>
        <authorList>
            <person name="Venkatesh B."/>
            <person name="Kirkness E.F."/>
            <person name="Loh Y.H."/>
            <person name="Halpern A.L."/>
            <person name="Lee A.P."/>
            <person name="Johnson J."/>
            <person name="Dandona N."/>
            <person name="Viswanathan L.D."/>
            <person name="Tay A."/>
            <person name="Venter J.C."/>
            <person name="Strausberg R.L."/>
            <person name="Brenner S."/>
        </authorList>
    </citation>
    <scope>NUCLEOTIDE SEQUENCE [LARGE SCALE GENOMIC DNA]</scope>
</reference>
<dbReference type="GO" id="GO:0006013">
    <property type="term" value="P:mannose metabolic process"/>
    <property type="evidence" value="ECO:0007669"/>
    <property type="project" value="InterPro"/>
</dbReference>
<dbReference type="FunFam" id="1.20.1270.50:FF:000001">
    <property type="entry name" value="Alpha-mannosidase"/>
    <property type="match status" value="1"/>
</dbReference>
<comment type="catalytic activity">
    <reaction evidence="16">
        <text>N(4)-{beta-D-GlcNAc-(1-&gt;2)-alpha-D-Man-(1-&gt;3)-[alpha-D-Man-(1-&gt;3)-[alpha-D-Man-(1-&gt;6)]-alpha-D-Man-(1-&gt;6)]-beta-D-Man-(1-&gt;4)-beta-D-GlcNAc-(1-&gt;4)-beta-D-GlcNAc}-L-asparaginyl-[protein] + 2 H2O = 2 alpha-D-mannopyranose + an N(4)-{beta-D-GlcNAc-(1-&gt;2)-alpha-D-Man-(1-&gt;3)-[alpha-D-Man-(1-&gt;6)]-beta-D-Man-(1-&gt;4)-beta-D-GlcNAc-(1-&gt;4)-beta-D-GlcNAc}-L-asparaginyl-[protein]</text>
        <dbReference type="Rhea" id="RHEA:56052"/>
        <dbReference type="Rhea" id="RHEA-COMP:14368"/>
        <dbReference type="Rhea" id="RHEA-COMP:14369"/>
        <dbReference type="ChEBI" id="CHEBI:15377"/>
        <dbReference type="ChEBI" id="CHEBI:28729"/>
        <dbReference type="ChEBI" id="CHEBI:60615"/>
        <dbReference type="ChEBI" id="CHEBI:60625"/>
        <dbReference type="EC" id="3.2.1.114"/>
    </reaction>
</comment>
<dbReference type="InterPro" id="IPR037094">
    <property type="entry name" value="Glyco_hydro_38_cen_sf"/>
</dbReference>
<feature type="transmembrane region" description="Helical" evidence="18">
    <location>
        <begin position="7"/>
        <end position="26"/>
    </location>
</feature>
<dbReference type="InterPro" id="IPR011682">
    <property type="entry name" value="Glyco_hydro_38_C"/>
</dbReference>
<evidence type="ECO:0000256" key="18">
    <source>
        <dbReference type="SAM" id="Phobius"/>
    </source>
</evidence>
<dbReference type="InterPro" id="IPR028995">
    <property type="entry name" value="Glyco_hydro_57/38_cen_sf"/>
</dbReference>
<evidence type="ECO:0000256" key="8">
    <source>
        <dbReference type="ARBA" id="ARBA00022968"/>
    </source>
</evidence>
<comment type="pathway">
    <text evidence="2">Protein modification; protein glycosylation.</text>
</comment>
<dbReference type="PANTHER" id="PTHR11607">
    <property type="entry name" value="ALPHA-MANNOSIDASE"/>
    <property type="match status" value="1"/>
</dbReference>
<proteinExistence type="inferred from homology"/>
<comment type="cofactor">
    <cofactor evidence="17">
        <name>Zn(2+)</name>
        <dbReference type="ChEBI" id="CHEBI:29105"/>
    </cofactor>
    <text evidence="17">Binds 1 zinc ion per subunit.</text>
</comment>
<evidence type="ECO:0000256" key="1">
    <source>
        <dbReference type="ARBA" id="ARBA00004323"/>
    </source>
</evidence>
<reference evidence="20" key="5">
    <citation type="submission" date="2025-09" db="UniProtKB">
        <authorList>
            <consortium name="Ensembl"/>
        </authorList>
    </citation>
    <scope>IDENTIFICATION</scope>
</reference>
<comment type="function">
    <text evidence="15">Catalyzes the first committed step in the biosynthesis of complex N-glycans. It controls conversion of high mannose to complex N-glycans; the final hydrolytic step in the N-glycan maturation pathway.</text>
</comment>
<evidence type="ECO:0000259" key="19">
    <source>
        <dbReference type="SMART" id="SM00872"/>
    </source>
</evidence>
<keyword evidence="6 17" id="KW-0378">Hydrolase</keyword>
<dbReference type="InterPro" id="IPR027291">
    <property type="entry name" value="Glyco_hydro_38_N_sf"/>
</dbReference>
<dbReference type="SUPFAM" id="SSF74650">
    <property type="entry name" value="Galactose mutarotase-like"/>
    <property type="match status" value="1"/>
</dbReference>
<evidence type="ECO:0000256" key="9">
    <source>
        <dbReference type="ARBA" id="ARBA00022989"/>
    </source>
</evidence>
<dbReference type="GeneTree" id="ENSGT01030000234638"/>
<evidence type="ECO:0000256" key="11">
    <source>
        <dbReference type="ARBA" id="ARBA00023136"/>
    </source>
</evidence>
<dbReference type="Pfam" id="PF09261">
    <property type="entry name" value="Alpha-mann_mid"/>
    <property type="match status" value="1"/>
</dbReference>
<evidence type="ECO:0000256" key="13">
    <source>
        <dbReference type="ARBA" id="ARBA00023180"/>
    </source>
</evidence>
<evidence type="ECO:0000256" key="2">
    <source>
        <dbReference type="ARBA" id="ARBA00004922"/>
    </source>
</evidence>
<dbReference type="PANTHER" id="PTHR11607:SF69">
    <property type="entry name" value="ALPHA-MANNOSIDASE 2"/>
    <property type="match status" value="1"/>
</dbReference>
<dbReference type="Gene3D" id="1.20.1270.50">
    <property type="entry name" value="Glycoside hydrolase family 38, central domain"/>
    <property type="match status" value="1"/>
</dbReference>
<dbReference type="STRING" id="7868.ENSCMIP00000043498"/>
<dbReference type="GO" id="GO:0046872">
    <property type="term" value="F:metal ion binding"/>
    <property type="evidence" value="ECO:0007669"/>
    <property type="project" value="UniProtKB-KW"/>
</dbReference>
<reference evidence="20" key="4">
    <citation type="submission" date="2025-08" db="UniProtKB">
        <authorList>
            <consortium name="Ensembl"/>
        </authorList>
    </citation>
    <scope>IDENTIFICATION</scope>
</reference>
<evidence type="ECO:0000256" key="15">
    <source>
        <dbReference type="ARBA" id="ARBA00059516"/>
    </source>
</evidence>
<dbReference type="Gene3D" id="3.20.110.10">
    <property type="entry name" value="Glycoside hydrolase 38, N terminal domain"/>
    <property type="match status" value="1"/>
</dbReference>
<keyword evidence="14 17" id="KW-0326">Glycosidase</keyword>
<dbReference type="InterPro" id="IPR000602">
    <property type="entry name" value="Glyco_hydro_38_N"/>
</dbReference>
<keyword evidence="12" id="KW-1015">Disulfide bond</keyword>
<evidence type="ECO:0000256" key="3">
    <source>
        <dbReference type="ARBA" id="ARBA00009792"/>
    </source>
</evidence>